<dbReference type="Pfam" id="PF00702">
    <property type="entry name" value="Hydrolase"/>
    <property type="match status" value="1"/>
</dbReference>
<evidence type="ECO:0000313" key="2">
    <source>
        <dbReference type="Proteomes" id="UP000271683"/>
    </source>
</evidence>
<dbReference type="GO" id="GO:0016787">
    <property type="term" value="F:hydrolase activity"/>
    <property type="evidence" value="ECO:0007669"/>
    <property type="project" value="UniProtKB-KW"/>
</dbReference>
<dbReference type="NCBIfam" id="TIGR01549">
    <property type="entry name" value="HAD-SF-IA-v1"/>
    <property type="match status" value="1"/>
</dbReference>
<gene>
    <name evidence="1" type="ORF">EDD30_1847</name>
</gene>
<comment type="caution">
    <text evidence="1">The sequence shown here is derived from an EMBL/GenBank/DDBJ whole genome shotgun (WGS) entry which is preliminary data.</text>
</comment>
<dbReference type="AlphaFoldDB" id="A0A3N1GFI0"/>
<evidence type="ECO:0000313" key="1">
    <source>
        <dbReference type="EMBL" id="ROP29063.1"/>
    </source>
</evidence>
<dbReference type="Gene3D" id="3.40.50.1000">
    <property type="entry name" value="HAD superfamily/HAD-like"/>
    <property type="match status" value="1"/>
</dbReference>
<accession>A0A3N1GFI0</accession>
<organism evidence="1 2">
    <name type="scientific">Couchioplanes caeruleus</name>
    <dbReference type="NCBI Taxonomy" id="56438"/>
    <lineage>
        <taxon>Bacteria</taxon>
        <taxon>Bacillati</taxon>
        <taxon>Actinomycetota</taxon>
        <taxon>Actinomycetes</taxon>
        <taxon>Micromonosporales</taxon>
        <taxon>Micromonosporaceae</taxon>
        <taxon>Couchioplanes</taxon>
    </lineage>
</organism>
<sequence>MVQKDPADRPELALVGCSLPYSLTYSARVPLVFLALDDTLLDRSGAFKLWAKGFLDEIAAPQEDLDWLLSVDADGLTSRWDLADLIRDRYQLDVPSIDLMEELHEGPLAYERLDPLVACALQIAGDAGWVPVVVTNGPHEQQESRIRRTGLDRYIADWVISEQAGVSKPNPRIFALAAQRVRMRLSGAWICGDSPEADIGGAAAMGLPSVWLHRGREWIDNRFAPTRVVGNVIQGLSAIMATAK</sequence>
<dbReference type="EMBL" id="RJKL01000001">
    <property type="protein sequence ID" value="ROP29063.1"/>
    <property type="molecule type" value="Genomic_DNA"/>
</dbReference>
<name>A0A3N1GFI0_9ACTN</name>
<dbReference type="PANTHER" id="PTHR47478">
    <property type="match status" value="1"/>
</dbReference>
<proteinExistence type="predicted"/>
<dbReference type="PANTHER" id="PTHR47478:SF1">
    <property type="entry name" value="PYRIMIDINE 5'-NUCLEOTIDASE YJJG"/>
    <property type="match status" value="1"/>
</dbReference>
<dbReference type="InterPro" id="IPR006439">
    <property type="entry name" value="HAD-SF_hydro_IA"/>
</dbReference>
<protein>
    <submittedName>
        <fullName evidence="1">Putative hydrolase of the HAD superfamily</fullName>
    </submittedName>
</protein>
<dbReference type="InterPro" id="IPR052550">
    <property type="entry name" value="Pyrimidine_5'-ntase_YjjG"/>
</dbReference>
<dbReference type="Gene3D" id="1.10.150.520">
    <property type="match status" value="1"/>
</dbReference>
<dbReference type="SUPFAM" id="SSF56784">
    <property type="entry name" value="HAD-like"/>
    <property type="match status" value="1"/>
</dbReference>
<dbReference type="InterPro" id="IPR023214">
    <property type="entry name" value="HAD_sf"/>
</dbReference>
<dbReference type="InterPro" id="IPR036412">
    <property type="entry name" value="HAD-like_sf"/>
</dbReference>
<reference evidence="1 2" key="1">
    <citation type="submission" date="2018-11" db="EMBL/GenBank/DDBJ databases">
        <title>Sequencing the genomes of 1000 actinobacteria strains.</title>
        <authorList>
            <person name="Klenk H.-P."/>
        </authorList>
    </citation>
    <scope>NUCLEOTIDE SEQUENCE [LARGE SCALE GENOMIC DNA]</scope>
    <source>
        <strain evidence="1 2">DSM 43634</strain>
    </source>
</reference>
<dbReference type="Proteomes" id="UP000271683">
    <property type="component" value="Unassembled WGS sequence"/>
</dbReference>
<keyword evidence="1" id="KW-0378">Hydrolase</keyword>